<keyword evidence="3" id="KW-0418">Kinase</keyword>
<dbReference type="GO" id="GO:0005524">
    <property type="term" value="F:ATP binding"/>
    <property type="evidence" value="ECO:0007669"/>
    <property type="project" value="InterPro"/>
</dbReference>
<dbReference type="PANTHER" id="PTHR44329">
    <property type="entry name" value="SERINE/THREONINE-PROTEIN KINASE TNNI3K-RELATED"/>
    <property type="match status" value="1"/>
</dbReference>
<feature type="compositionally biased region" description="Acidic residues" evidence="1">
    <location>
        <begin position="142"/>
        <end position="152"/>
    </location>
</feature>
<accession>A0A2R5G551</accession>
<keyword evidence="4" id="KW-1185">Reference proteome</keyword>
<dbReference type="GO" id="GO:0004674">
    <property type="term" value="F:protein serine/threonine kinase activity"/>
    <property type="evidence" value="ECO:0007669"/>
    <property type="project" value="TreeGrafter"/>
</dbReference>
<dbReference type="Pfam" id="PF00069">
    <property type="entry name" value="Pkinase"/>
    <property type="match status" value="1"/>
</dbReference>
<feature type="domain" description="Protein kinase" evidence="2">
    <location>
        <begin position="606"/>
        <end position="905"/>
    </location>
</feature>
<name>A0A2R5G551_9STRA</name>
<comment type="caution">
    <text evidence="3">The sequence shown here is derived from an EMBL/GenBank/DDBJ whole genome shotgun (WGS) entry which is preliminary data.</text>
</comment>
<dbReference type="InterPro" id="IPR011009">
    <property type="entry name" value="Kinase-like_dom_sf"/>
</dbReference>
<feature type="compositionally biased region" description="Basic and acidic residues" evidence="1">
    <location>
        <begin position="498"/>
        <end position="510"/>
    </location>
</feature>
<feature type="compositionally biased region" description="Basic and acidic residues" evidence="1">
    <location>
        <begin position="462"/>
        <end position="471"/>
    </location>
</feature>
<dbReference type="PROSITE" id="PS50011">
    <property type="entry name" value="PROTEIN_KINASE_DOM"/>
    <property type="match status" value="2"/>
</dbReference>
<feature type="region of interest" description="Disordered" evidence="1">
    <location>
        <begin position="206"/>
        <end position="251"/>
    </location>
</feature>
<feature type="compositionally biased region" description="Polar residues" evidence="1">
    <location>
        <begin position="473"/>
        <end position="494"/>
    </location>
</feature>
<feature type="domain" description="Protein kinase" evidence="2">
    <location>
        <begin position="220"/>
        <end position="550"/>
    </location>
</feature>
<dbReference type="InParanoid" id="A0A2R5G551"/>
<dbReference type="Gene3D" id="1.10.510.10">
    <property type="entry name" value="Transferase(Phosphotransferase) domain 1"/>
    <property type="match status" value="2"/>
</dbReference>
<feature type="compositionally biased region" description="Polar residues" evidence="1">
    <location>
        <begin position="1396"/>
        <end position="1408"/>
    </location>
</feature>
<feature type="compositionally biased region" description="Basic and acidic residues" evidence="1">
    <location>
        <begin position="161"/>
        <end position="178"/>
    </location>
</feature>
<evidence type="ECO:0000259" key="2">
    <source>
        <dbReference type="PROSITE" id="PS50011"/>
    </source>
</evidence>
<evidence type="ECO:0000313" key="3">
    <source>
        <dbReference type="EMBL" id="GBG26156.1"/>
    </source>
</evidence>
<proteinExistence type="predicted"/>
<dbReference type="Proteomes" id="UP000241890">
    <property type="component" value="Unassembled WGS sequence"/>
</dbReference>
<feature type="compositionally biased region" description="Acidic residues" evidence="1">
    <location>
        <begin position="123"/>
        <end position="132"/>
    </location>
</feature>
<dbReference type="InterPro" id="IPR000719">
    <property type="entry name" value="Prot_kinase_dom"/>
</dbReference>
<keyword evidence="3" id="KW-0808">Transferase</keyword>
<evidence type="ECO:0000256" key="1">
    <source>
        <dbReference type="SAM" id="MobiDB-lite"/>
    </source>
</evidence>
<evidence type="ECO:0000313" key="4">
    <source>
        <dbReference type="Proteomes" id="UP000241890"/>
    </source>
</evidence>
<protein>
    <submittedName>
        <fullName evidence="3">Protein kinase, putative</fullName>
    </submittedName>
</protein>
<feature type="region of interest" description="Disordered" evidence="1">
    <location>
        <begin position="1391"/>
        <end position="1411"/>
    </location>
</feature>
<dbReference type="InterPro" id="IPR001245">
    <property type="entry name" value="Ser-Thr/Tyr_kinase_cat_dom"/>
</dbReference>
<dbReference type="PANTHER" id="PTHR44329:SF214">
    <property type="entry name" value="PROTEIN KINASE DOMAIN-CONTAINING PROTEIN"/>
    <property type="match status" value="1"/>
</dbReference>
<gene>
    <name evidence="3" type="ORF">FCC1311_023762</name>
</gene>
<feature type="compositionally biased region" description="Acidic residues" evidence="1">
    <location>
        <begin position="98"/>
        <end position="114"/>
    </location>
</feature>
<feature type="region of interest" description="Disordered" evidence="1">
    <location>
        <begin position="462"/>
        <end position="513"/>
    </location>
</feature>
<feature type="compositionally biased region" description="Low complexity" evidence="1">
    <location>
        <begin position="220"/>
        <end position="234"/>
    </location>
</feature>
<dbReference type="SUPFAM" id="SSF56112">
    <property type="entry name" value="Protein kinase-like (PK-like)"/>
    <property type="match status" value="2"/>
</dbReference>
<reference evidence="3 4" key="1">
    <citation type="submission" date="2017-12" db="EMBL/GenBank/DDBJ databases">
        <title>Sequencing, de novo assembly and annotation of complete genome of a new Thraustochytrid species, strain FCC1311.</title>
        <authorList>
            <person name="Sedici K."/>
            <person name="Godart F."/>
            <person name="Aiese Cigliano R."/>
            <person name="Sanseverino W."/>
            <person name="Barakat M."/>
            <person name="Ortet P."/>
            <person name="Marechal E."/>
            <person name="Cagnac O."/>
            <person name="Amato A."/>
        </authorList>
    </citation>
    <scope>NUCLEOTIDE SEQUENCE [LARGE SCALE GENOMIC DNA]</scope>
</reference>
<sequence length="1530" mass="167384">MGKSGDEVDEANKRVPFPNIPRQVQPEDDHDPESVIPYEVLQRVSEQARARGFAKRSGTSQVPAAGVDRIAPSKTSYSAPLVGQPLAQIPEDSKLTNEDWDEDDEDDDDLDDDEAYRGGFTRDEDDDEEEEDHEHADHLDNESDQVSDEQDESPASLDDADAFRSADEGKGEASKSSDEIAAEIEQAHATGFETATKGELMPSSNVAQKEAQIPPRGPPAKDGSATGKASASSKIPSRQLPGTPTGLRESKDLDLRDVQFLPSLSKRGNRMGYLGRQLVELHVIKLRDLPTTARFAEEYSSNLRWIAHEYLTPIYGVSKRKENLFVVATGFVEFTLQELLNTASEIPYPFVLRFAFQLCGVLMYLHQQKLAHFNIHAHTVFMDTAQPPNLRLLDTGIGRAYQGSPFAVGNHNILVAPELHSEAMRRRKDGEALDGGPIDVFHFAFVLWEMLTGVNAASVTSKMKDKSKLRAQETASRGPSSKISGRSSAMSSETDSVEGERLHREIEENTRPPLLGVPPEFRPLLAQCWANDPAQRPRVADLAQRIKKLILATRQQFEPVRFFSPQEGLASANLPLCTPAAVRSRRRARMLGKERLKLQVNLCVLQDIASTAAVSSTAEVVRSDIFEGPGLAFRKQNAVDLRTLEIWRIEPLLRADSIDSSGNSRGLHHDKASQVVHHCRELRERFAKCPGLCMPHSFRRAAPQSAGSPESSAGKGSVLLDYVNGVSLQDILDRGGCVEPHFLARVAWGVLQGLGWLHRFGQSHGALCPRNILLDRAGNVLLSGLHVSPSATAVRMEEIWREETTEIGFVAPEVLLGNARDPRGDIWSLGMCLWACASGQAPLTHITTFEQAREYAASYSMTPNLDQDVVTQAFRKFVGRCILSLREERPRCDDLLLDDFLHEYVDYQPFSVERGDGTLVLMDPDEGKLHDDPTDMETPISKARANNRLERLIVRHEVAVLTSCVKQASLDGQVPTAEAKVDRFAHQLTSLSPDHVRRLLATLWGPGLTNAPAYNNVEVDMTRVHAEAENLLQELSQRDLSAKQPAGASEVEAKPSSVMESAIMELTWHVALVTGQVPGKSSPSDWEVYLSKILWRQGIIGLSAEALAERGLLGVMLQTRVPRVVVLDADSDGLEILFDLSAALKEDADLFVLSARPNEHMHDAKGEKISRAGFAEVVLGRLALMYVLLARQGAIILHEQGDPVLYSIASFGRKREPHRTFETRYDVFVGCPFESDGDAQTASQVIVSWLATKPSELLLAWARHDDAENVSHFLERLVTLELTSSVLFYAFPSDARAYSGMVRAIAHAVCGKPVVVVFGPLPSEGDEGSEQASTADVRRARELFLKHLEPLIGDTVHIFDTAAMDEAIEMAISISTLQDSSLLASLEAPLEAGSSTDSTDGAKSTAASEGTDVTVHARTDAFSSTVQKLVETWDHARVLKDLGDAALQGDSTWSMPQGLHNELNMAAQLVQRTLSAVSGVAVGSEPPSFADPNLEVAVQALPSAFDRSSSSLSSSSSASGPSAVSGPDER</sequence>
<organism evidence="3 4">
    <name type="scientific">Hondaea fermentalgiana</name>
    <dbReference type="NCBI Taxonomy" id="2315210"/>
    <lineage>
        <taxon>Eukaryota</taxon>
        <taxon>Sar</taxon>
        <taxon>Stramenopiles</taxon>
        <taxon>Bigyra</taxon>
        <taxon>Labyrinthulomycetes</taxon>
        <taxon>Thraustochytrida</taxon>
        <taxon>Thraustochytriidae</taxon>
        <taxon>Hondaea</taxon>
    </lineage>
</organism>
<feature type="compositionally biased region" description="Basic and acidic residues" evidence="1">
    <location>
        <begin position="1"/>
        <end position="13"/>
    </location>
</feature>
<dbReference type="EMBL" id="BEYU01000019">
    <property type="protein sequence ID" value="GBG26156.1"/>
    <property type="molecule type" value="Genomic_DNA"/>
</dbReference>
<feature type="region of interest" description="Disordered" evidence="1">
    <location>
        <begin position="1"/>
        <end position="187"/>
    </location>
</feature>
<dbReference type="Pfam" id="PF07714">
    <property type="entry name" value="PK_Tyr_Ser-Thr"/>
    <property type="match status" value="1"/>
</dbReference>
<dbReference type="InterPro" id="IPR051681">
    <property type="entry name" value="Ser/Thr_Kinases-Pseudokinases"/>
</dbReference>
<feature type="region of interest" description="Disordered" evidence="1">
    <location>
        <begin position="1507"/>
        <end position="1530"/>
    </location>
</feature>